<dbReference type="PROSITE" id="PS01359">
    <property type="entry name" value="ZF_PHD_1"/>
    <property type="match status" value="1"/>
</dbReference>
<reference evidence="10 11" key="1">
    <citation type="submission" date="2024-04" db="EMBL/GenBank/DDBJ databases">
        <title>Genome assembly C_amara_ONT_v2.</title>
        <authorList>
            <person name="Yant L."/>
            <person name="Moore C."/>
            <person name="Slenker M."/>
        </authorList>
    </citation>
    <scope>NUCLEOTIDE SEQUENCE [LARGE SCALE GENOMIC DNA]</scope>
    <source>
        <tissue evidence="10">Leaf</tissue>
    </source>
</reference>
<dbReference type="InterPro" id="IPR011011">
    <property type="entry name" value="Znf_FYVE_PHD"/>
</dbReference>
<evidence type="ECO:0000256" key="1">
    <source>
        <dbReference type="ARBA" id="ARBA00004123"/>
    </source>
</evidence>
<dbReference type="PROSITE" id="PS50016">
    <property type="entry name" value="ZF_PHD_2"/>
    <property type="match status" value="1"/>
</dbReference>
<feature type="compositionally biased region" description="Basic and acidic residues" evidence="7">
    <location>
        <begin position="1456"/>
        <end position="1466"/>
    </location>
</feature>
<evidence type="ECO:0000256" key="5">
    <source>
        <dbReference type="ARBA" id="ARBA00023242"/>
    </source>
</evidence>
<feature type="region of interest" description="Disordered" evidence="7">
    <location>
        <begin position="781"/>
        <end position="807"/>
    </location>
</feature>
<dbReference type="Pfam" id="PF02791">
    <property type="entry name" value="DDT"/>
    <property type="match status" value="1"/>
</dbReference>
<feature type="compositionally biased region" description="Basic and acidic residues" evidence="7">
    <location>
        <begin position="298"/>
        <end position="327"/>
    </location>
</feature>
<evidence type="ECO:0000259" key="9">
    <source>
        <dbReference type="PROSITE" id="PS50827"/>
    </source>
</evidence>
<feature type="domain" description="DDT" evidence="9">
    <location>
        <begin position="415"/>
        <end position="475"/>
    </location>
</feature>
<dbReference type="Proteomes" id="UP001558713">
    <property type="component" value="Unassembled WGS sequence"/>
</dbReference>
<dbReference type="Gene3D" id="3.30.40.10">
    <property type="entry name" value="Zinc/RING finger domain, C3HC4 (zinc finger)"/>
    <property type="match status" value="2"/>
</dbReference>
<dbReference type="GO" id="GO:0005634">
    <property type="term" value="C:nucleus"/>
    <property type="evidence" value="ECO:0007669"/>
    <property type="project" value="UniProtKB-SubCell"/>
</dbReference>
<feature type="region of interest" description="Disordered" evidence="7">
    <location>
        <begin position="294"/>
        <end position="358"/>
    </location>
</feature>
<evidence type="ECO:0000259" key="8">
    <source>
        <dbReference type="PROSITE" id="PS50016"/>
    </source>
</evidence>
<dbReference type="Pfam" id="PF00628">
    <property type="entry name" value="PHD"/>
    <property type="match status" value="1"/>
</dbReference>
<feature type="compositionally biased region" description="Basic residues" evidence="7">
    <location>
        <begin position="1435"/>
        <end position="1452"/>
    </location>
</feature>
<keyword evidence="11" id="KW-1185">Reference proteome</keyword>
<evidence type="ECO:0000256" key="7">
    <source>
        <dbReference type="SAM" id="MobiDB-lite"/>
    </source>
</evidence>
<comment type="caution">
    <text evidence="10">The sequence shown here is derived from an EMBL/GenBank/DDBJ whole genome shotgun (WGS) entry which is preliminary data.</text>
</comment>
<dbReference type="InterPro" id="IPR018501">
    <property type="entry name" value="DDT_dom"/>
</dbReference>
<keyword evidence="4" id="KW-0862">Zinc</keyword>
<evidence type="ECO:0000313" key="11">
    <source>
        <dbReference type="Proteomes" id="UP001558713"/>
    </source>
</evidence>
<feature type="domain" description="PHD-type" evidence="8">
    <location>
        <begin position="611"/>
        <end position="658"/>
    </location>
</feature>
<dbReference type="InterPro" id="IPR017956">
    <property type="entry name" value="AT_hook_DNA-bd_motif"/>
</dbReference>
<dbReference type="InterPro" id="IPR019786">
    <property type="entry name" value="Zinc_finger_PHD-type_CS"/>
</dbReference>
<comment type="subcellular location">
    <subcellularLocation>
        <location evidence="1">Nucleus</location>
    </subcellularLocation>
</comment>
<dbReference type="SMART" id="SM00249">
    <property type="entry name" value="PHD"/>
    <property type="match status" value="3"/>
</dbReference>
<keyword evidence="3 6" id="KW-0863">Zinc-finger</keyword>
<name>A0ABD0ZX19_CARAN</name>
<evidence type="ECO:0000256" key="6">
    <source>
        <dbReference type="PROSITE-ProRule" id="PRU00146"/>
    </source>
</evidence>
<gene>
    <name evidence="10" type="ORF">V5N11_014627</name>
</gene>
<evidence type="ECO:0000256" key="3">
    <source>
        <dbReference type="ARBA" id="ARBA00022771"/>
    </source>
</evidence>
<evidence type="ECO:0000256" key="2">
    <source>
        <dbReference type="ARBA" id="ARBA00022723"/>
    </source>
</evidence>
<protein>
    <submittedName>
        <fullName evidence="10">DDT domain-containing protein PTM</fullName>
    </submittedName>
</protein>
<organism evidence="10 11">
    <name type="scientific">Cardamine amara subsp. amara</name>
    <dbReference type="NCBI Taxonomy" id="228776"/>
    <lineage>
        <taxon>Eukaryota</taxon>
        <taxon>Viridiplantae</taxon>
        <taxon>Streptophyta</taxon>
        <taxon>Embryophyta</taxon>
        <taxon>Tracheophyta</taxon>
        <taxon>Spermatophyta</taxon>
        <taxon>Magnoliopsida</taxon>
        <taxon>eudicotyledons</taxon>
        <taxon>Gunneridae</taxon>
        <taxon>Pentapetalae</taxon>
        <taxon>rosids</taxon>
        <taxon>malvids</taxon>
        <taxon>Brassicales</taxon>
        <taxon>Brassicaceae</taxon>
        <taxon>Cardamineae</taxon>
        <taxon>Cardamine</taxon>
    </lineage>
</organism>
<feature type="region of interest" description="Disordered" evidence="7">
    <location>
        <begin position="1435"/>
        <end position="1486"/>
    </location>
</feature>
<evidence type="ECO:0000256" key="4">
    <source>
        <dbReference type="ARBA" id="ARBA00022833"/>
    </source>
</evidence>
<dbReference type="SMART" id="SM00384">
    <property type="entry name" value="AT_hook"/>
    <property type="match status" value="2"/>
</dbReference>
<dbReference type="SUPFAM" id="SSF57903">
    <property type="entry name" value="FYVE/PHD zinc finger"/>
    <property type="match status" value="3"/>
</dbReference>
<dbReference type="InterPro" id="IPR013083">
    <property type="entry name" value="Znf_RING/FYVE/PHD"/>
</dbReference>
<keyword evidence="5" id="KW-0539">Nucleus</keyword>
<dbReference type="PANTHER" id="PTHR46508">
    <property type="entry name" value="PHD FINGER FAMILY PROTEIN"/>
    <property type="match status" value="1"/>
</dbReference>
<evidence type="ECO:0000313" key="10">
    <source>
        <dbReference type="EMBL" id="KAL1199130.1"/>
    </source>
</evidence>
<dbReference type="Pfam" id="PF24294">
    <property type="entry name" value="Chromo_PTM"/>
    <property type="match status" value="1"/>
</dbReference>
<dbReference type="GO" id="GO:0008270">
    <property type="term" value="F:zinc ion binding"/>
    <property type="evidence" value="ECO:0007669"/>
    <property type="project" value="UniProtKB-KW"/>
</dbReference>
<proteinExistence type="predicted"/>
<dbReference type="EMBL" id="JBANAX010000654">
    <property type="protein sequence ID" value="KAL1199130.1"/>
    <property type="molecule type" value="Genomic_DNA"/>
</dbReference>
<dbReference type="PROSITE" id="PS50827">
    <property type="entry name" value="DDT"/>
    <property type="match status" value="1"/>
</dbReference>
<dbReference type="InterPro" id="IPR056618">
    <property type="entry name" value="Chromo_PTM"/>
</dbReference>
<keyword evidence="2" id="KW-0479">Metal-binding</keyword>
<feature type="compositionally biased region" description="Basic residues" evidence="7">
    <location>
        <begin position="1467"/>
        <end position="1484"/>
    </location>
</feature>
<dbReference type="PANTHER" id="PTHR46508:SF5">
    <property type="entry name" value="PHD-FINGER AND DNA BINDING DOMAIN-CONTAINING PROTEIN"/>
    <property type="match status" value="1"/>
</dbReference>
<dbReference type="SMART" id="SM00571">
    <property type="entry name" value="DDT"/>
    <property type="match status" value="1"/>
</dbReference>
<dbReference type="InterPro" id="IPR001965">
    <property type="entry name" value="Znf_PHD"/>
</dbReference>
<dbReference type="InterPro" id="IPR019787">
    <property type="entry name" value="Znf_PHD-finger"/>
</dbReference>
<accession>A0ABD0ZX19</accession>
<sequence>MELVGKVVRKEIDGIGFCSGTVRSSDSSGFFEIVYENGVTEISELSEVVALVIGEEGKSQESSVQVKPRVGRRSRKRPRIEKIHESKREENEVNVLRNVDLNDGVVENSGVSDCFGVNLRGNVDLTCGPVETLGSTWDSVTDLNRMVPGSKSGFDLTTGLDWNSNEGLGLINVNIDYEENCSQKRRGYIDLNMDASCDLDNAGDCDLNPQKREAGFDLNLEVNLESIKDDVYNQTNGSDIVQEINMQDENGVQDNLETGDYKEVHVAEVSSSQLLEEIRKQTIVSLQDLNTPISNGVEQDHDLPENDTKTVDESLSSKRNLDEYTSDRRKKRKGSDNPKFISEPRLRRSARRRLARSPVSSTQTACFVDEVSPSPSVSSLTEEKTWIADGQSENISVLPPKPHMPPSSHILNLDGLPILNVFTAYSCLRSFSTLLFLSPFELKDFVEALRCMSPSLLFDTIHVAVLQILRKHLKQLAAEGDLSASTCLRSLDWDALDVVTYPLFVVEYLLFSGSKDNPGLDLTRLNFFRNEYFRQPMNLKIEILSRLCDDMTDAEVVRSELNKRSYAVEFEMEHDRKMNTELRRRKRNMMELADDLSLNDEVTDTSFDRNSDDCCFCKMDGSLLCCDGCPAAYHSKCVGLASHLLPEGDWYCPECAFDRRVPGLKPEKQIRGAEFIEIDPHGRKYYSSCGYLLVIDTDDTGSLNYYHVNDVTLVLERLKSCGSFYSGVISAIEKNWDIPVGPIRTISSVNSQMSVYLDKSAKGMIPSIDGFKAPLPALEKQSTSGVKKETSRNGCSLNHGHRTRRKVSNSATGLDILNMSSEGSAETVQNGSDVQSLHEPALSSILDIMKEPNTNIHLSSHNLARMTRKGIKPNVQSETGYRNHYIFAQMTTAIYEEMIRKSPIRTNDMRSDEEIASAQVKTILMKTTKFQWRNIQSLYLDAWKEQCGWCHSCKSSSEDAGSETNCLFNMSLGALRGLSESEVANIQSVEKKSHPLAIICQILSMESRLQGLLVGPWLNPQHSRIWREHILKASNISSLKHLLVELEANLHHRVLSLEWLNHVDAAIVMGSAIHILIASTRSWSKTAIGKRRGALLESGVKPTAKKNGGLTMCWWRGGQLSRQLFNWKVLPRSLISKAARQGGSMNIPGILYPENSESARRSRRVAWEAAVESSTTIEQLGLQVRTLHSYINWDDIENSHLLPALDKESKKSARLFKKAIVRRKCTEEETVKYLLDFGKRRNIPDVVMKNGCMFEESSSGRKKFWLNESYVPLHLLKGFEEKKAVRKTSKPGGASFRHSEIGKVRKRSSEGKGFSYLFERAERSESSLCEQCKKDVPLSEAASCHICKRLFHKKHIRRAEKQGMYICLQCRSEVLAKAQPIVRKRGRPPGSFRKKIGVQTQKHKKVIIPARKSARLTKTKTSMAERIAIRLKNHKKVVASKPLRRSGRRPKNVTRLQDESKVPEGSKKRKLETKRGRGRPKKVKKEISLRKERTERCFSYWLNGLMLSRKPGDERVNKFRKDRYYSPLGNSDSNHDQPKCHLCGSIDAESESSFIPCEICGEWYHGDAYGLNEKNSSMVIGFRCHLCRKQCSPICPHMRSTTSPTAS</sequence>